<accession>A0A6J4KVR4</accession>
<name>A0A6J4KVR4_9BACT</name>
<protein>
    <submittedName>
        <fullName evidence="1">Uncharacterized protein</fullName>
    </submittedName>
</protein>
<sequence>MTEEARKAFTRAAPVVSYARARCYIVPPSRTPKIPTP</sequence>
<dbReference type="AlphaFoldDB" id="A0A6J4KVR4"/>
<proteinExistence type="predicted"/>
<evidence type="ECO:0000313" key="1">
    <source>
        <dbReference type="EMBL" id="CAA9316928.1"/>
    </source>
</evidence>
<organism evidence="1">
    <name type="scientific">uncultured Gemmatimonadota bacterium</name>
    <dbReference type="NCBI Taxonomy" id="203437"/>
    <lineage>
        <taxon>Bacteria</taxon>
        <taxon>Pseudomonadati</taxon>
        <taxon>Gemmatimonadota</taxon>
        <taxon>environmental samples</taxon>
    </lineage>
</organism>
<reference evidence="1" key="1">
    <citation type="submission" date="2020-02" db="EMBL/GenBank/DDBJ databases">
        <authorList>
            <person name="Meier V. D."/>
        </authorList>
    </citation>
    <scope>NUCLEOTIDE SEQUENCE</scope>
    <source>
        <strain evidence="1">AVDCRST_MAG89</strain>
    </source>
</reference>
<dbReference type="EMBL" id="CADCTV010000319">
    <property type="protein sequence ID" value="CAA9316928.1"/>
    <property type="molecule type" value="Genomic_DNA"/>
</dbReference>
<gene>
    <name evidence="1" type="ORF">AVDCRST_MAG89-1448</name>
</gene>